<comment type="similarity">
    <text evidence="1">Belongs to the thioesterase PaaI family.</text>
</comment>
<dbReference type="SUPFAM" id="SSF54637">
    <property type="entry name" value="Thioesterase/thiol ester dehydrase-isomerase"/>
    <property type="match status" value="1"/>
</dbReference>
<dbReference type="InterPro" id="IPR006683">
    <property type="entry name" value="Thioestr_dom"/>
</dbReference>
<protein>
    <submittedName>
        <fullName evidence="5">HotDog domain-containing protein</fullName>
    </submittedName>
</protein>
<evidence type="ECO:0000313" key="6">
    <source>
        <dbReference type="Proteomes" id="UP000326924"/>
    </source>
</evidence>
<dbReference type="Gene3D" id="3.10.129.10">
    <property type="entry name" value="Hotdog Thioesterase"/>
    <property type="match status" value="1"/>
</dbReference>
<accession>A0A5J5EYJ8</accession>
<feature type="domain" description="Thioesterase" evidence="3">
    <location>
        <begin position="81"/>
        <end position="168"/>
    </location>
</feature>
<evidence type="ECO:0000313" key="4">
    <source>
        <dbReference type="EMBL" id="KAA8908097.1"/>
    </source>
</evidence>
<dbReference type="PANTHER" id="PTHR21660:SF1">
    <property type="entry name" value="ACYL-COENZYME A THIOESTERASE 13"/>
    <property type="match status" value="1"/>
</dbReference>
<comment type="caution">
    <text evidence="5">The sequence shown here is derived from an EMBL/GenBank/DDBJ whole genome shotgun (WGS) entry which is preliminary data.</text>
</comment>
<sequence>MNTDRVAMEEALVGVFDCRPGISPEEKLLSTVPNPNYKEEGTPAFEDDNLKNLRLISAVADGHAVMECVVTEALCNRRKLLHGAAGCLIFENATIASMMLIARPGFWAVQNAKNPQAAHFAAVTRSLSTTWMRPAPLGTTVRITAEVVHVGARNALVKAEMVDKGSGKLVAVAQHEMVNLAESLLLVQKIAQVQQQQQQQQQRGSGAKL</sequence>
<dbReference type="CDD" id="cd03443">
    <property type="entry name" value="PaaI_thioesterase"/>
    <property type="match status" value="1"/>
</dbReference>
<dbReference type="EMBL" id="VXIS01000071">
    <property type="protein sequence ID" value="KAA8908097.1"/>
    <property type="molecule type" value="Genomic_DNA"/>
</dbReference>
<dbReference type="AlphaFoldDB" id="A0A5J5EYJ8"/>
<gene>
    <name evidence="5" type="ORF">FN846DRAFT_918669</name>
    <name evidence="4" type="ORF">FN846DRAFT_945887</name>
</gene>
<evidence type="ECO:0000259" key="3">
    <source>
        <dbReference type="Pfam" id="PF03061"/>
    </source>
</evidence>
<dbReference type="EMBL" id="VXIS01000071">
    <property type="protein sequence ID" value="KAA8908100.1"/>
    <property type="molecule type" value="Genomic_DNA"/>
</dbReference>
<organism evidence="5 6">
    <name type="scientific">Sphaerosporella brunnea</name>
    <dbReference type="NCBI Taxonomy" id="1250544"/>
    <lineage>
        <taxon>Eukaryota</taxon>
        <taxon>Fungi</taxon>
        <taxon>Dikarya</taxon>
        <taxon>Ascomycota</taxon>
        <taxon>Pezizomycotina</taxon>
        <taxon>Pezizomycetes</taxon>
        <taxon>Pezizales</taxon>
        <taxon>Pyronemataceae</taxon>
        <taxon>Sphaerosporella</taxon>
    </lineage>
</organism>
<dbReference type="InParanoid" id="A0A5J5EYJ8"/>
<dbReference type="GO" id="GO:0047617">
    <property type="term" value="F:fatty acyl-CoA hydrolase activity"/>
    <property type="evidence" value="ECO:0007669"/>
    <property type="project" value="InterPro"/>
</dbReference>
<dbReference type="PANTHER" id="PTHR21660">
    <property type="entry name" value="THIOESTERASE SUPERFAMILY MEMBER-RELATED"/>
    <property type="match status" value="1"/>
</dbReference>
<dbReference type="Proteomes" id="UP000326924">
    <property type="component" value="Unassembled WGS sequence"/>
</dbReference>
<reference evidence="5 6" key="1">
    <citation type="submission" date="2019-09" db="EMBL/GenBank/DDBJ databases">
        <title>Draft genome of the ectomycorrhizal ascomycete Sphaerosporella brunnea.</title>
        <authorList>
            <consortium name="DOE Joint Genome Institute"/>
            <person name="Benucci G.M."/>
            <person name="Marozzi G."/>
            <person name="Antonielli L."/>
            <person name="Sanchez S."/>
            <person name="Marco P."/>
            <person name="Wang X."/>
            <person name="Falini L.B."/>
            <person name="Barry K."/>
            <person name="Haridas S."/>
            <person name="Lipzen A."/>
            <person name="Labutti K."/>
            <person name="Grigoriev I.V."/>
            <person name="Murat C."/>
            <person name="Martin F."/>
            <person name="Albertini E."/>
            <person name="Donnini D."/>
            <person name="Bonito G."/>
        </authorList>
    </citation>
    <scope>NUCLEOTIDE SEQUENCE [LARGE SCALE GENOMIC DNA]</scope>
    <source>
        <strain evidence="5 6">Sb_GMNB300</strain>
    </source>
</reference>
<dbReference type="InterPro" id="IPR039298">
    <property type="entry name" value="ACOT13"/>
</dbReference>
<evidence type="ECO:0000313" key="5">
    <source>
        <dbReference type="EMBL" id="KAA8908100.1"/>
    </source>
</evidence>
<dbReference type="Pfam" id="PF03061">
    <property type="entry name" value="4HBT"/>
    <property type="match status" value="1"/>
</dbReference>
<keyword evidence="6" id="KW-1185">Reference proteome</keyword>
<evidence type="ECO:0000256" key="2">
    <source>
        <dbReference type="ARBA" id="ARBA00022801"/>
    </source>
</evidence>
<keyword evidence="2" id="KW-0378">Hydrolase</keyword>
<evidence type="ECO:0000256" key="1">
    <source>
        <dbReference type="ARBA" id="ARBA00008324"/>
    </source>
</evidence>
<proteinExistence type="inferred from homology"/>
<dbReference type="OrthoDB" id="2831072at2759"/>
<name>A0A5J5EYJ8_9PEZI</name>
<dbReference type="InterPro" id="IPR029069">
    <property type="entry name" value="HotDog_dom_sf"/>
</dbReference>